<evidence type="ECO:0000256" key="3">
    <source>
        <dbReference type="ARBA" id="ARBA00006001"/>
    </source>
</evidence>
<dbReference type="PROSITE" id="PS01050">
    <property type="entry name" value="YJEF_C_2"/>
    <property type="match status" value="1"/>
</dbReference>
<accession>A0A5S3PIR1</accession>
<evidence type="ECO:0000256" key="15">
    <source>
        <dbReference type="ARBA" id="ARBA00048238"/>
    </source>
</evidence>
<evidence type="ECO:0000256" key="9">
    <source>
        <dbReference type="ARBA" id="ARBA00022958"/>
    </source>
</evidence>
<keyword evidence="11 18" id="KW-0413">Isomerase</keyword>
<dbReference type="AlphaFoldDB" id="A0A5S3PIR1"/>
<feature type="binding site" evidence="18">
    <location>
        <begin position="78"/>
        <end position="82"/>
    </location>
    <ligand>
        <name>(6S)-NADPHX</name>
        <dbReference type="ChEBI" id="CHEBI:64076"/>
    </ligand>
</feature>
<feature type="binding site" evidence="17">
    <location>
        <position position="437"/>
    </location>
    <ligand>
        <name>(6S)-NADPHX</name>
        <dbReference type="ChEBI" id="CHEBI:64076"/>
    </ligand>
</feature>
<dbReference type="Gene3D" id="3.40.50.10260">
    <property type="entry name" value="YjeF N-terminal domain"/>
    <property type="match status" value="1"/>
</dbReference>
<feature type="binding site" evidence="17">
    <location>
        <position position="378"/>
    </location>
    <ligand>
        <name>(6S)-NADPHX</name>
        <dbReference type="ChEBI" id="CHEBI:64076"/>
    </ligand>
</feature>
<feature type="domain" description="YjeF C-terminal" evidence="20">
    <location>
        <begin position="281"/>
        <end position="566"/>
    </location>
</feature>
<evidence type="ECO:0000256" key="1">
    <source>
        <dbReference type="ARBA" id="ARBA00000013"/>
    </source>
</evidence>
<dbReference type="PANTHER" id="PTHR12592">
    <property type="entry name" value="ATP-DEPENDENT (S)-NAD(P)H-HYDRATE DEHYDRATASE FAMILY MEMBER"/>
    <property type="match status" value="1"/>
</dbReference>
<dbReference type="Gene3D" id="3.40.1190.20">
    <property type="match status" value="1"/>
</dbReference>
<feature type="domain" description="YjeF N-terminal" evidence="21">
    <location>
        <begin position="10"/>
        <end position="254"/>
    </location>
</feature>
<dbReference type="GO" id="GO:0046496">
    <property type="term" value="P:nicotinamide nucleotide metabolic process"/>
    <property type="evidence" value="ECO:0007669"/>
    <property type="project" value="UniProtKB-UniRule"/>
</dbReference>
<evidence type="ECO:0000256" key="10">
    <source>
        <dbReference type="ARBA" id="ARBA00023027"/>
    </source>
</evidence>
<comment type="cofactor">
    <cofactor evidence="18 19">
        <name>K(+)</name>
        <dbReference type="ChEBI" id="CHEBI:29103"/>
    </cofactor>
    <text evidence="18 19">Binds 1 potassium ion per subunit.</text>
</comment>
<organism evidence="22 23">
    <name type="scientific">Sulfitobacter sabulilitoris</name>
    <dbReference type="NCBI Taxonomy" id="2562655"/>
    <lineage>
        <taxon>Bacteria</taxon>
        <taxon>Pseudomonadati</taxon>
        <taxon>Pseudomonadota</taxon>
        <taxon>Alphaproteobacteria</taxon>
        <taxon>Rhodobacterales</taxon>
        <taxon>Roseobacteraceae</taxon>
        <taxon>Sulfitobacter</taxon>
    </lineage>
</organism>
<dbReference type="CDD" id="cd01171">
    <property type="entry name" value="YXKO-related"/>
    <property type="match status" value="1"/>
</dbReference>
<reference evidence="22 23" key="1">
    <citation type="submission" date="2019-05" db="EMBL/GenBank/DDBJ databases">
        <title>Sulfitobacter sabulilitoris sp. nov., isolated from a marine sand.</title>
        <authorList>
            <person name="Yoon J.-H."/>
        </authorList>
    </citation>
    <scope>NUCLEOTIDE SEQUENCE [LARGE SCALE GENOMIC DNA]</scope>
    <source>
        <strain evidence="22 23">HSMS-29</strain>
    </source>
</reference>
<dbReference type="InterPro" id="IPR036652">
    <property type="entry name" value="YjeF_N_dom_sf"/>
</dbReference>
<comment type="caution">
    <text evidence="22">The sequence shown here is derived from an EMBL/GenBank/DDBJ whole genome shotgun (WGS) entry which is preliminary data.</text>
</comment>
<name>A0A5S3PIR1_9RHOB</name>
<dbReference type="PROSITE" id="PS51383">
    <property type="entry name" value="YJEF_C_3"/>
    <property type="match status" value="1"/>
</dbReference>
<dbReference type="HAMAP" id="MF_01965">
    <property type="entry name" value="NADHX_dehydratase"/>
    <property type="match status" value="1"/>
</dbReference>
<comment type="catalytic activity">
    <reaction evidence="2 18 19">
        <text>(6R)-NADPHX = (6S)-NADPHX</text>
        <dbReference type="Rhea" id="RHEA:32227"/>
        <dbReference type="ChEBI" id="CHEBI:64076"/>
        <dbReference type="ChEBI" id="CHEBI:64077"/>
        <dbReference type="EC" id="5.1.99.6"/>
    </reaction>
</comment>
<sequence length="568" mass="59030">MTELLTAAQMRALERAEIESGAVTGLALMERAGQGVVDAIFAQWPELAAPLSADTEEGAAADVAQSRRRAMVLCGPGNNGGDGFVIARMLKARGWAVDTFLYGDPARLPPDARANHDRWAAENPVSLLVAANVQRAPRPDLIVDAVFGIGLTRPVPPEVDKALAAGGDGRAANLPAIRRVAVDCPSGLNLDTGMVQRGGGPVDPDFGRWPATVSMADLTVTFHSPKPGHYLGQGPALCGVLKVVDIGLGGDALERGMIGVPPDADRVRLVEPVHMGRPLPGRIWPGALIAKARHAGHKYDHGHVVVFAGGVGRGGAGRMAARAALRVGAGLVTLVCPPAALQENACRLDAVMLRAVRGPEHLGDVADDRVTGFVIGPGMGVSERTRGFVRSVLARRAGDRDWRDPVVVLDADGLSSFAADPKSLFEWTHARCVLTPHDGEFARLFPDLAPSRRGAMSKIDAVRAAADRAGCVILLKGADTVIARPGGGASLHAAAYDRAAPWLATAGAGDVLAGLIAGLSASGLAGDLFNVVEAAAWLHVEAARSFGPGLIAEDLTEELPKVLRGIGL</sequence>
<evidence type="ECO:0000259" key="20">
    <source>
        <dbReference type="PROSITE" id="PS51383"/>
    </source>
</evidence>
<keyword evidence="7 17" id="KW-0067">ATP-binding</keyword>
<dbReference type="PANTHER" id="PTHR12592:SF0">
    <property type="entry name" value="ATP-DEPENDENT (S)-NAD(P)H-HYDRATE DEHYDRATASE"/>
    <property type="match status" value="1"/>
</dbReference>
<evidence type="ECO:0000256" key="17">
    <source>
        <dbReference type="HAMAP-Rule" id="MF_01965"/>
    </source>
</evidence>
<dbReference type="NCBIfam" id="TIGR00196">
    <property type="entry name" value="yjeF_cterm"/>
    <property type="match status" value="1"/>
</dbReference>
<evidence type="ECO:0000313" key="23">
    <source>
        <dbReference type="Proteomes" id="UP000309550"/>
    </source>
</evidence>
<dbReference type="PIRSF" id="PIRSF017184">
    <property type="entry name" value="Nnr"/>
    <property type="match status" value="1"/>
</dbReference>
<evidence type="ECO:0000256" key="7">
    <source>
        <dbReference type="ARBA" id="ARBA00022840"/>
    </source>
</evidence>
<dbReference type="EC" id="5.1.99.6" evidence="19"/>
<dbReference type="InterPro" id="IPR004443">
    <property type="entry name" value="YjeF_N_dom"/>
</dbReference>
<comment type="function">
    <text evidence="18">Catalyzes the epimerization of the S- and R-forms of NAD(P)HX, a damaged form of NAD(P)H that is a result of enzymatic or heat-dependent hydration. This is a prerequisite for the S-specific NAD(P)H-hydrate dehydratase to allow the repair of both epimers of NAD(P)HX.</text>
</comment>
<comment type="catalytic activity">
    <reaction evidence="1 18 19">
        <text>(6R)-NADHX = (6S)-NADHX</text>
        <dbReference type="Rhea" id="RHEA:32215"/>
        <dbReference type="ChEBI" id="CHEBI:64074"/>
        <dbReference type="ChEBI" id="CHEBI:64075"/>
        <dbReference type="EC" id="5.1.99.6"/>
    </reaction>
</comment>
<evidence type="ECO:0000256" key="4">
    <source>
        <dbReference type="ARBA" id="ARBA00009524"/>
    </source>
</evidence>
<feature type="binding site" evidence="18">
    <location>
        <position position="186"/>
    </location>
    <ligand>
        <name>K(+)</name>
        <dbReference type="ChEBI" id="CHEBI:29103"/>
    </ligand>
</feature>
<dbReference type="GO" id="GO:0110051">
    <property type="term" value="P:metabolite repair"/>
    <property type="evidence" value="ECO:0007669"/>
    <property type="project" value="TreeGrafter"/>
</dbReference>
<dbReference type="Pfam" id="PF03853">
    <property type="entry name" value="YjeF_N"/>
    <property type="match status" value="1"/>
</dbReference>
<comment type="function">
    <text evidence="17">Catalyzes the dehydration of the S-form of NAD(P)HX at the expense of ADP, which is converted to AMP. Together with NAD(P)HX epimerase, which catalyzes the epimerization of the S- and R-forms, the enzyme allows the repair of both epimers of NAD(P)HX, a damaged form of NAD(P)H that is a result of enzymatic or heat-dependent hydration.</text>
</comment>
<comment type="catalytic activity">
    <reaction evidence="15 17 19">
        <text>(6S)-NADHX + ADP = AMP + phosphate + NADH + H(+)</text>
        <dbReference type="Rhea" id="RHEA:32223"/>
        <dbReference type="ChEBI" id="CHEBI:15378"/>
        <dbReference type="ChEBI" id="CHEBI:43474"/>
        <dbReference type="ChEBI" id="CHEBI:57945"/>
        <dbReference type="ChEBI" id="CHEBI:64074"/>
        <dbReference type="ChEBI" id="CHEBI:456215"/>
        <dbReference type="ChEBI" id="CHEBI:456216"/>
        <dbReference type="EC" id="4.2.1.136"/>
    </reaction>
</comment>
<gene>
    <name evidence="18" type="primary">nnrE</name>
    <name evidence="17" type="synonym">nnrD</name>
    <name evidence="22" type="ORF">FDT80_01415</name>
</gene>
<evidence type="ECO:0000256" key="13">
    <source>
        <dbReference type="ARBA" id="ARBA00023268"/>
    </source>
</evidence>
<feature type="binding site" evidence="18">
    <location>
        <position position="183"/>
    </location>
    <ligand>
        <name>(6S)-NADPHX</name>
        <dbReference type="ChEBI" id="CHEBI:64076"/>
    </ligand>
</feature>
<dbReference type="InterPro" id="IPR029056">
    <property type="entry name" value="Ribokinase-like"/>
</dbReference>
<evidence type="ECO:0000313" key="22">
    <source>
        <dbReference type="EMBL" id="TMM54284.1"/>
    </source>
</evidence>
<dbReference type="SUPFAM" id="SSF53613">
    <property type="entry name" value="Ribokinase-like"/>
    <property type="match status" value="1"/>
</dbReference>
<keyword evidence="5 18" id="KW-0479">Metal-binding</keyword>
<evidence type="ECO:0000259" key="21">
    <source>
        <dbReference type="PROSITE" id="PS51385"/>
    </source>
</evidence>
<feature type="binding site" evidence="18">
    <location>
        <begin position="148"/>
        <end position="154"/>
    </location>
    <ligand>
        <name>(6S)-NADPHX</name>
        <dbReference type="ChEBI" id="CHEBI:64076"/>
    </ligand>
</feature>
<comment type="similarity">
    <text evidence="18">Belongs to the NnrE/AIBP family.</text>
</comment>
<dbReference type="NCBIfam" id="TIGR00197">
    <property type="entry name" value="yjeF_nterm"/>
    <property type="match status" value="1"/>
</dbReference>
<feature type="binding site" evidence="17">
    <location>
        <begin position="476"/>
        <end position="480"/>
    </location>
    <ligand>
        <name>AMP</name>
        <dbReference type="ChEBI" id="CHEBI:456215"/>
    </ligand>
</feature>
<feature type="binding site" evidence="18">
    <location>
        <position position="144"/>
    </location>
    <ligand>
        <name>K(+)</name>
        <dbReference type="ChEBI" id="CHEBI:29103"/>
    </ligand>
</feature>
<dbReference type="GO" id="GO:0052855">
    <property type="term" value="F:ADP-dependent NAD(P)H-hydrate dehydratase activity"/>
    <property type="evidence" value="ECO:0007669"/>
    <property type="project" value="UniProtKB-UniRule"/>
</dbReference>
<comment type="similarity">
    <text evidence="3 19">In the N-terminal section; belongs to the NnrE/AIBP family.</text>
</comment>
<dbReference type="InterPro" id="IPR000631">
    <property type="entry name" value="CARKD"/>
</dbReference>
<evidence type="ECO:0000256" key="18">
    <source>
        <dbReference type="HAMAP-Rule" id="MF_01966"/>
    </source>
</evidence>
<comment type="subunit">
    <text evidence="17">Homotetramer.</text>
</comment>
<keyword evidence="12 17" id="KW-0456">Lyase</keyword>
<evidence type="ECO:0000256" key="8">
    <source>
        <dbReference type="ARBA" id="ARBA00022857"/>
    </source>
</evidence>
<evidence type="ECO:0000256" key="11">
    <source>
        <dbReference type="ARBA" id="ARBA00023235"/>
    </source>
</evidence>
<dbReference type="GO" id="GO:0046872">
    <property type="term" value="F:metal ion binding"/>
    <property type="evidence" value="ECO:0007669"/>
    <property type="project" value="UniProtKB-UniRule"/>
</dbReference>
<feature type="binding site" evidence="17">
    <location>
        <position position="316"/>
    </location>
    <ligand>
        <name>(6S)-NADPHX</name>
        <dbReference type="ChEBI" id="CHEBI:64076"/>
    </ligand>
</feature>
<dbReference type="GO" id="GO:0005524">
    <property type="term" value="F:ATP binding"/>
    <property type="evidence" value="ECO:0007669"/>
    <property type="project" value="UniProtKB-UniRule"/>
</dbReference>
<comment type="similarity">
    <text evidence="4 19">In the C-terminal section; belongs to the NnrD/CARKD family.</text>
</comment>
<dbReference type="GO" id="GO:0052856">
    <property type="term" value="F:NAD(P)HX epimerase activity"/>
    <property type="evidence" value="ECO:0007669"/>
    <property type="project" value="UniProtKB-UniRule"/>
</dbReference>
<keyword evidence="6 17" id="KW-0547">Nucleotide-binding</keyword>
<feature type="binding site" evidence="17">
    <location>
        <position position="510"/>
    </location>
    <ligand>
        <name>(6S)-NADPHX</name>
        <dbReference type="ChEBI" id="CHEBI:64076"/>
    </ligand>
</feature>
<dbReference type="PROSITE" id="PS51385">
    <property type="entry name" value="YJEF_N"/>
    <property type="match status" value="1"/>
</dbReference>
<keyword evidence="9 18" id="KW-0630">Potassium</keyword>
<evidence type="ECO:0000256" key="6">
    <source>
        <dbReference type="ARBA" id="ARBA00022741"/>
    </source>
</evidence>
<dbReference type="EMBL" id="VANS01000001">
    <property type="protein sequence ID" value="TMM54284.1"/>
    <property type="molecule type" value="Genomic_DNA"/>
</dbReference>
<dbReference type="Proteomes" id="UP000309550">
    <property type="component" value="Unassembled WGS sequence"/>
</dbReference>
<evidence type="ECO:0000256" key="2">
    <source>
        <dbReference type="ARBA" id="ARBA00000909"/>
    </source>
</evidence>
<dbReference type="RefSeq" id="WP_138660458.1">
    <property type="nucleotide sequence ID" value="NZ_VANS01000001.1"/>
</dbReference>
<comment type="catalytic activity">
    <reaction evidence="16 17 19">
        <text>(6S)-NADPHX + ADP = AMP + phosphate + NADPH + H(+)</text>
        <dbReference type="Rhea" id="RHEA:32235"/>
        <dbReference type="ChEBI" id="CHEBI:15378"/>
        <dbReference type="ChEBI" id="CHEBI:43474"/>
        <dbReference type="ChEBI" id="CHEBI:57783"/>
        <dbReference type="ChEBI" id="CHEBI:64076"/>
        <dbReference type="ChEBI" id="CHEBI:456215"/>
        <dbReference type="ChEBI" id="CHEBI:456216"/>
        <dbReference type="EC" id="4.2.1.136"/>
    </reaction>
</comment>
<keyword evidence="23" id="KW-1185">Reference proteome</keyword>
<dbReference type="OrthoDB" id="9806925at2"/>
<evidence type="ECO:0000256" key="16">
    <source>
        <dbReference type="ARBA" id="ARBA00049209"/>
    </source>
</evidence>
<dbReference type="HAMAP" id="MF_01966">
    <property type="entry name" value="NADHX_epimerase"/>
    <property type="match status" value="1"/>
</dbReference>
<dbReference type="InterPro" id="IPR030677">
    <property type="entry name" value="Nnr"/>
</dbReference>
<comment type="cofactor">
    <cofactor evidence="17">
        <name>Mg(2+)</name>
        <dbReference type="ChEBI" id="CHEBI:18420"/>
    </cofactor>
</comment>
<dbReference type="Pfam" id="PF01256">
    <property type="entry name" value="Carb_kinase"/>
    <property type="match status" value="1"/>
</dbReference>
<feature type="binding site" evidence="17">
    <location>
        <position position="509"/>
    </location>
    <ligand>
        <name>AMP</name>
        <dbReference type="ChEBI" id="CHEBI:456215"/>
    </ligand>
</feature>
<keyword evidence="10 17" id="KW-0520">NAD</keyword>
<dbReference type="EC" id="4.2.1.136" evidence="19"/>
<dbReference type="SUPFAM" id="SSF64153">
    <property type="entry name" value="YjeF N-terminal domain-like"/>
    <property type="match status" value="1"/>
</dbReference>
<keyword evidence="8 17" id="KW-0521">NADP</keyword>
<evidence type="ECO:0000256" key="14">
    <source>
        <dbReference type="ARBA" id="ARBA00025153"/>
    </source>
</evidence>
<keyword evidence="13" id="KW-0511">Multifunctional enzyme</keyword>
<evidence type="ECO:0000256" key="5">
    <source>
        <dbReference type="ARBA" id="ARBA00022723"/>
    </source>
</evidence>
<evidence type="ECO:0000256" key="19">
    <source>
        <dbReference type="PIRNR" id="PIRNR017184"/>
    </source>
</evidence>
<evidence type="ECO:0000256" key="12">
    <source>
        <dbReference type="ARBA" id="ARBA00023239"/>
    </source>
</evidence>
<comment type="similarity">
    <text evidence="17">Belongs to the NnrD/CARKD family.</text>
</comment>
<comment type="caution">
    <text evidence="18">Lacks conserved residue(s) required for the propagation of feature annotation.</text>
</comment>
<dbReference type="InterPro" id="IPR017953">
    <property type="entry name" value="Carbohydrate_kinase_pred_CS"/>
</dbReference>
<comment type="function">
    <text evidence="14 19">Bifunctional enzyme that catalyzes the epimerization of the S- and R-forms of NAD(P)HX and the dehydration of the S-form of NAD(P)HX at the expense of ADP, which is converted to AMP. This allows the repair of both epimers of NAD(P)HX, a damaged form of NAD(P)H that is a result of enzymatic or heat-dependent hydration.</text>
</comment>
<feature type="binding site" evidence="18">
    <location>
        <position position="79"/>
    </location>
    <ligand>
        <name>K(+)</name>
        <dbReference type="ChEBI" id="CHEBI:29103"/>
    </ligand>
</feature>
<protein>
    <recommendedName>
        <fullName evidence="19">Bifunctional NAD(P)H-hydrate repair enzyme</fullName>
    </recommendedName>
    <alternativeName>
        <fullName evidence="19">Nicotinamide nucleotide repair protein</fullName>
    </alternativeName>
    <domain>
        <recommendedName>
            <fullName evidence="19">ADP-dependent (S)-NAD(P)H-hydrate dehydratase</fullName>
            <ecNumber evidence="19">4.2.1.136</ecNumber>
        </recommendedName>
        <alternativeName>
            <fullName evidence="19">ADP-dependent NAD(P)HX dehydratase</fullName>
        </alternativeName>
    </domain>
    <domain>
        <recommendedName>
            <fullName evidence="19">NAD(P)H-hydrate epimerase</fullName>
            <ecNumber evidence="19">5.1.99.6</ecNumber>
        </recommendedName>
    </domain>
</protein>
<proteinExistence type="inferred from homology"/>